<comment type="caution">
    <text evidence="2">The sequence shown here is derived from an EMBL/GenBank/DDBJ whole genome shotgun (WGS) entry which is preliminary data.</text>
</comment>
<evidence type="ECO:0000313" key="2">
    <source>
        <dbReference type="EMBL" id="KAH0461061.1"/>
    </source>
</evidence>
<reference evidence="2 3" key="1">
    <citation type="journal article" date="2021" name="Hortic Res">
        <title>Chromosome-scale assembly of the Dendrobium chrysotoxum genome enhances the understanding of orchid evolution.</title>
        <authorList>
            <person name="Zhang Y."/>
            <person name="Zhang G.Q."/>
            <person name="Zhang D."/>
            <person name="Liu X.D."/>
            <person name="Xu X.Y."/>
            <person name="Sun W.H."/>
            <person name="Yu X."/>
            <person name="Zhu X."/>
            <person name="Wang Z.W."/>
            <person name="Zhao X."/>
            <person name="Zhong W.Y."/>
            <person name="Chen H."/>
            <person name="Yin W.L."/>
            <person name="Huang T."/>
            <person name="Niu S.C."/>
            <person name="Liu Z.J."/>
        </authorList>
    </citation>
    <scope>NUCLEOTIDE SEQUENCE [LARGE SCALE GENOMIC DNA]</scope>
    <source>
        <strain evidence="2">Lindl</strain>
    </source>
</reference>
<feature type="compositionally biased region" description="Basic and acidic residues" evidence="1">
    <location>
        <begin position="97"/>
        <end position="108"/>
    </location>
</feature>
<organism evidence="2 3">
    <name type="scientific">Dendrobium chrysotoxum</name>
    <name type="common">Orchid</name>
    <dbReference type="NCBI Taxonomy" id="161865"/>
    <lineage>
        <taxon>Eukaryota</taxon>
        <taxon>Viridiplantae</taxon>
        <taxon>Streptophyta</taxon>
        <taxon>Embryophyta</taxon>
        <taxon>Tracheophyta</taxon>
        <taxon>Spermatophyta</taxon>
        <taxon>Magnoliopsida</taxon>
        <taxon>Liliopsida</taxon>
        <taxon>Asparagales</taxon>
        <taxon>Orchidaceae</taxon>
        <taxon>Epidendroideae</taxon>
        <taxon>Malaxideae</taxon>
        <taxon>Dendrobiinae</taxon>
        <taxon>Dendrobium</taxon>
    </lineage>
</organism>
<dbReference type="EMBL" id="JAGFBR010000009">
    <property type="protein sequence ID" value="KAH0461061.1"/>
    <property type="molecule type" value="Genomic_DNA"/>
</dbReference>
<name>A0AAV7GYB6_DENCH</name>
<dbReference type="PANTHER" id="PTHR36019:SF3">
    <property type="entry name" value="PLANT_PROTEIN"/>
    <property type="match status" value="1"/>
</dbReference>
<dbReference type="AlphaFoldDB" id="A0AAV7GYB6"/>
<protein>
    <submittedName>
        <fullName evidence="2">Uncharacterized protein</fullName>
    </submittedName>
</protein>
<evidence type="ECO:0000256" key="1">
    <source>
        <dbReference type="SAM" id="MobiDB-lite"/>
    </source>
</evidence>
<sequence length="115" mass="13109">MSLNCLLCDNGGSPAINREPGKHQCCRCYGLQRSFSANSSPPLHNKLRGRNSSLESSRRKGRHKFANSVRTLSKKFVKHTVVPSAMGEPRLMRSGGMRRDWSFEDLRNRRNARKH</sequence>
<keyword evidence="3" id="KW-1185">Reference proteome</keyword>
<dbReference type="PANTHER" id="PTHR36019">
    <property type="entry name" value="PLANT/PROTEIN"/>
    <property type="match status" value="1"/>
</dbReference>
<feature type="region of interest" description="Disordered" evidence="1">
    <location>
        <begin position="35"/>
        <end position="65"/>
    </location>
</feature>
<evidence type="ECO:0000313" key="3">
    <source>
        <dbReference type="Proteomes" id="UP000775213"/>
    </source>
</evidence>
<proteinExistence type="predicted"/>
<dbReference type="Proteomes" id="UP000775213">
    <property type="component" value="Unassembled WGS sequence"/>
</dbReference>
<gene>
    <name evidence="2" type="ORF">IEQ34_008636</name>
</gene>
<accession>A0AAV7GYB6</accession>
<feature type="region of interest" description="Disordered" evidence="1">
    <location>
        <begin position="87"/>
        <end position="115"/>
    </location>
</feature>